<gene>
    <name evidence="6" type="ORF">FUT82_05555</name>
    <name evidence="5" type="ORF">TPHV1_70011</name>
</gene>
<dbReference type="EMBL" id="CP042817">
    <property type="protein sequence ID" value="QEJ97518.1"/>
    <property type="molecule type" value="Genomic_DNA"/>
</dbReference>
<organism evidence="5 7">
    <name type="scientific">Treponema phagedenis</name>
    <dbReference type="NCBI Taxonomy" id="162"/>
    <lineage>
        <taxon>Bacteria</taxon>
        <taxon>Pseudomonadati</taxon>
        <taxon>Spirochaetota</taxon>
        <taxon>Spirochaetia</taxon>
        <taxon>Spirochaetales</taxon>
        <taxon>Treponemataceae</taxon>
        <taxon>Treponema</taxon>
    </lineage>
</organism>
<evidence type="ECO:0000313" key="6">
    <source>
        <dbReference type="EMBL" id="QEJ97518.1"/>
    </source>
</evidence>
<protein>
    <submittedName>
        <fullName evidence="6">Methyltransferase domain-containing protein</fullName>
    </submittedName>
</protein>
<reference evidence="7" key="2">
    <citation type="submission" date="2015-01" db="EMBL/GenBank/DDBJ databases">
        <authorList>
            <person name="Manzoor Shahid"/>
            <person name="Zubair Saima"/>
        </authorList>
    </citation>
    <scope>NUCLEOTIDE SEQUENCE [LARGE SCALE GENOMIC DNA]</scope>
    <source>
        <strain evidence="7">V1</strain>
    </source>
</reference>
<keyword evidence="3" id="KW-0949">S-adenosyl-L-methionine</keyword>
<proteinExistence type="predicted"/>
<dbReference type="PANTHER" id="PTHR43042">
    <property type="entry name" value="SAM-DEPENDENT METHYLTRANSFERASE"/>
    <property type="match status" value="1"/>
</dbReference>
<evidence type="ECO:0000313" key="8">
    <source>
        <dbReference type="Proteomes" id="UP000323594"/>
    </source>
</evidence>
<keyword evidence="7" id="KW-1185">Reference proteome</keyword>
<keyword evidence="2" id="KW-0808">Transferase</keyword>
<evidence type="ECO:0000256" key="1">
    <source>
        <dbReference type="ARBA" id="ARBA00022603"/>
    </source>
</evidence>
<evidence type="ECO:0000256" key="2">
    <source>
        <dbReference type="ARBA" id="ARBA00022679"/>
    </source>
</evidence>
<name>A0A0B7GXA0_TREPH</name>
<dbReference type="GO" id="GO:0008168">
    <property type="term" value="F:methyltransferase activity"/>
    <property type="evidence" value="ECO:0007669"/>
    <property type="project" value="UniProtKB-KW"/>
</dbReference>
<dbReference type="InterPro" id="IPR029063">
    <property type="entry name" value="SAM-dependent_MTases_sf"/>
</dbReference>
<dbReference type="SUPFAM" id="SSF53335">
    <property type="entry name" value="S-adenosyl-L-methionine-dependent methyltransferases"/>
    <property type="match status" value="1"/>
</dbReference>
<dbReference type="Proteomes" id="UP000042527">
    <property type="component" value="Unassembled WGS sequence"/>
</dbReference>
<dbReference type="PANTHER" id="PTHR43042:SF3">
    <property type="entry name" value="RIBOSOMAL RNA LARGE SUBUNIT METHYLTRANSFERASE YWBD-RELATED"/>
    <property type="match status" value="1"/>
</dbReference>
<dbReference type="Gene3D" id="3.40.50.150">
    <property type="entry name" value="Vaccinia Virus protein VP39"/>
    <property type="match status" value="1"/>
</dbReference>
<keyword evidence="1 6" id="KW-0489">Methyltransferase</keyword>
<dbReference type="InterPro" id="IPR019614">
    <property type="entry name" value="SAM-dep_methyl-trfase"/>
</dbReference>
<dbReference type="OrthoDB" id="9805492at2"/>
<evidence type="ECO:0000313" key="5">
    <source>
        <dbReference type="EMBL" id="CEM63148.1"/>
    </source>
</evidence>
<dbReference type="GO" id="GO:0032259">
    <property type="term" value="P:methylation"/>
    <property type="evidence" value="ECO:0007669"/>
    <property type="project" value="UniProtKB-KW"/>
</dbReference>
<reference evidence="5" key="1">
    <citation type="submission" date="2015-01" db="EMBL/GenBank/DDBJ databases">
        <authorList>
            <person name="Xiang T."/>
            <person name="Song Y."/>
            <person name="Huang L."/>
            <person name="Wang B."/>
            <person name="Wu P."/>
        </authorList>
    </citation>
    <scope>NUCLEOTIDE SEQUENCE [LARGE SCALE GENOMIC DNA]</scope>
    <source>
        <strain evidence="5">V1</strain>
    </source>
</reference>
<dbReference type="CDD" id="cd02440">
    <property type="entry name" value="AdoMet_MTases"/>
    <property type="match status" value="1"/>
</dbReference>
<evidence type="ECO:0000259" key="4">
    <source>
        <dbReference type="Pfam" id="PF10672"/>
    </source>
</evidence>
<dbReference type="Proteomes" id="UP000323594">
    <property type="component" value="Chromosome"/>
</dbReference>
<evidence type="ECO:0000256" key="3">
    <source>
        <dbReference type="ARBA" id="ARBA00022691"/>
    </source>
</evidence>
<feature type="domain" description="S-adenosylmethionine-dependent methyltransferase" evidence="4">
    <location>
        <begin position="36"/>
        <end position="188"/>
    </location>
</feature>
<dbReference type="RefSeq" id="WP_148879876.1">
    <property type="nucleotide sequence ID" value="NZ_CDNC01000049.1"/>
</dbReference>
<dbReference type="EMBL" id="CDNC01000049">
    <property type="protein sequence ID" value="CEM63148.1"/>
    <property type="molecule type" value="Genomic_DNA"/>
</dbReference>
<reference evidence="6 8" key="3">
    <citation type="submission" date="2019-08" db="EMBL/GenBank/DDBJ databases">
        <authorList>
            <person name="Kuhnert P."/>
        </authorList>
    </citation>
    <scope>NUCLEOTIDE SEQUENCE [LARGE SCALE GENOMIC DNA]</scope>
    <source>
        <strain evidence="6 8">B36.5</strain>
    </source>
</reference>
<dbReference type="Pfam" id="PF10672">
    <property type="entry name" value="Methyltrans_SAM"/>
    <property type="match status" value="1"/>
</dbReference>
<accession>A0A0B7GXA0</accession>
<dbReference type="AlphaFoldDB" id="A0A0B7GXA0"/>
<sequence>MLALYERPYVKNPKEEERWLDIMAKTAADILETPVHNIFIKLRKRQSGLAQYEKIKELHTEIIVPEGACKFIINLSDYLDTGLFLDHRPLRLHLSQIAANKKILNLFCYTGAFTVHAASGGAAAIDSVDLSKTYLSRAQKNMQLNGFTDTKRYSFIHADVIQFLQKAAEDRKKWDIIICDPPTFSNSKRSSDFFDINRDWQNLCLSCLQVLHKNGVLYFSSNSRRLAFSAQSLSNASPYPLKITDKSAASIPEDFRNKRIHSLWKIEKTNYPPAPLNLGEA</sequence>
<evidence type="ECO:0000313" key="7">
    <source>
        <dbReference type="Proteomes" id="UP000042527"/>
    </source>
</evidence>